<feature type="repeat" description="WD" evidence="4">
    <location>
        <begin position="229"/>
        <end position="269"/>
    </location>
</feature>
<dbReference type="PROSITE" id="PS00678">
    <property type="entry name" value="WD_REPEATS_1"/>
    <property type="match status" value="1"/>
</dbReference>
<dbReference type="EMBL" id="CABFWN010000005">
    <property type="protein sequence ID" value="VUG19353.1"/>
    <property type="molecule type" value="Genomic_DNA"/>
</dbReference>
<name>A0A7D9D054_DEKBR</name>
<proteinExistence type="inferred from homology"/>
<evidence type="ECO:0000313" key="5">
    <source>
        <dbReference type="EMBL" id="VUG19353.1"/>
    </source>
</evidence>
<feature type="repeat" description="WD" evidence="4">
    <location>
        <begin position="186"/>
        <end position="227"/>
    </location>
</feature>
<sequence length="597" mass="64617">MSLEKTATIAANPSTTRGLSVHLSYDPRTNRIAYASGKSIFLRSVDDPSKCAQYTRHKAATTVATFSPSGYYVASGDESGIVRVWDCASDDLILKGEYPILSGRINAIAWDADSKRIIAVGDGKERYGHCFTYDSGNTVGEISGHTSQVNAVAIRPCRPYRAATVSDDAGLVFYQGPPFKFAQSVRGKHTNFVRDVKFSPSGGHVVSVGADRSIVLYEGKTGQFERQISNAHDGGIFAVDWCDEKSFVTCSADSTVRLWSVDSPKKPEKTWKMGSKTTANQLLGVVRTKDYVIALNLSGDLYYFDDSSESAVKTVFAHQKSITALSVLADRVFTGSYDGRILAWDSQGKQGKLVQGDDAHTNLVVGICPVAKDRLVSAAWDDTVASIDASALHVSRLASLEEQPIQIAASEGFFAVITESKVAVHSSDGKIACELKLAFTPSAVAISKSYVVVSDSATFKSHVYDKNLKPASGKDLKPMRGKPSFAKISPDENFLAVGDSNGKIFCYNLSSGELVTSRWAFHTSRITSISWNEDNDHVIASSLDTNLIVYSVSKPVRNVKAMNTHKEGVSGVEWIGPNRAVSVGADACLKFWDVVFK</sequence>
<dbReference type="CDD" id="cd00200">
    <property type="entry name" value="WD40"/>
    <property type="match status" value="1"/>
</dbReference>
<dbReference type="SUPFAM" id="SSF50978">
    <property type="entry name" value="WD40 repeat-like"/>
    <property type="match status" value="1"/>
</dbReference>
<evidence type="ECO:0000256" key="1">
    <source>
        <dbReference type="ARBA" id="ARBA00022574"/>
    </source>
</evidence>
<evidence type="ECO:0000313" key="6">
    <source>
        <dbReference type="Proteomes" id="UP000478008"/>
    </source>
</evidence>
<dbReference type="GO" id="GO:0030042">
    <property type="term" value="P:actin filament depolymerization"/>
    <property type="evidence" value="ECO:0007669"/>
    <property type="project" value="TreeGrafter"/>
</dbReference>
<keyword evidence="2" id="KW-0677">Repeat</keyword>
<evidence type="ECO:0000256" key="4">
    <source>
        <dbReference type="PROSITE-ProRule" id="PRU00221"/>
    </source>
</evidence>
<reference evidence="5 6" key="1">
    <citation type="submission" date="2019-07" db="EMBL/GenBank/DDBJ databases">
        <authorList>
            <person name="Friedrich A."/>
            <person name="Schacherer J."/>
        </authorList>
    </citation>
    <scope>NUCLEOTIDE SEQUENCE [LARGE SCALE GENOMIC DNA]</scope>
</reference>
<keyword evidence="6" id="KW-1185">Reference proteome</keyword>
<dbReference type="InterPro" id="IPR019775">
    <property type="entry name" value="WD40_repeat_CS"/>
</dbReference>
<dbReference type="InterPro" id="IPR036322">
    <property type="entry name" value="WD40_repeat_dom_sf"/>
</dbReference>
<dbReference type="Proteomes" id="UP000478008">
    <property type="component" value="Unassembled WGS sequence"/>
</dbReference>
<dbReference type="Pfam" id="PF00400">
    <property type="entry name" value="WD40"/>
    <property type="match status" value="6"/>
</dbReference>
<feature type="repeat" description="WD" evidence="4">
    <location>
        <begin position="315"/>
        <end position="345"/>
    </location>
</feature>
<dbReference type="PROSITE" id="PS50082">
    <property type="entry name" value="WD_REPEATS_2"/>
    <property type="match status" value="4"/>
</dbReference>
<dbReference type="SUPFAM" id="SSF50998">
    <property type="entry name" value="Quinoprotein alcohol dehydrogenase-like"/>
    <property type="match status" value="1"/>
</dbReference>
<dbReference type="SMART" id="SM00320">
    <property type="entry name" value="WD40"/>
    <property type="match status" value="10"/>
</dbReference>
<dbReference type="PROSITE" id="PS50294">
    <property type="entry name" value="WD_REPEATS_REGION"/>
    <property type="match status" value="2"/>
</dbReference>
<dbReference type="PANTHER" id="PTHR19856:SF0">
    <property type="entry name" value="WD REPEAT-CONTAINING PROTEIN 1"/>
    <property type="match status" value="1"/>
</dbReference>
<dbReference type="InterPro" id="IPR011047">
    <property type="entry name" value="Quinoprotein_ADH-like_sf"/>
</dbReference>
<dbReference type="FunFam" id="2.130.10.10:FF:000102">
    <property type="entry name" value="Actin-interacting protein 1"/>
    <property type="match status" value="1"/>
</dbReference>
<evidence type="ECO:0000256" key="2">
    <source>
        <dbReference type="ARBA" id="ARBA00022737"/>
    </source>
</evidence>
<dbReference type="InterPro" id="IPR001680">
    <property type="entry name" value="WD40_rpt"/>
</dbReference>
<gene>
    <name evidence="5" type="primary">AIP1</name>
    <name evidence="5" type="ORF">DEBR0S5_00716G</name>
</gene>
<dbReference type="FunFam" id="2.130.10.10:FF:000167">
    <property type="entry name" value="Actin-interacting protein 1"/>
    <property type="match status" value="1"/>
</dbReference>
<dbReference type="Gene3D" id="2.130.10.10">
    <property type="entry name" value="YVTN repeat-like/Quinoprotein amine dehydrogenase"/>
    <property type="match status" value="2"/>
</dbReference>
<dbReference type="GO" id="GO:0030864">
    <property type="term" value="C:cortical actin cytoskeleton"/>
    <property type="evidence" value="ECO:0007669"/>
    <property type="project" value="TreeGrafter"/>
</dbReference>
<protein>
    <submittedName>
        <fullName evidence="5">DEBR0S5_00716g1_1</fullName>
    </submittedName>
</protein>
<dbReference type="PANTHER" id="PTHR19856">
    <property type="entry name" value="WD-REPEATCONTAINING PROTEIN WDR1"/>
    <property type="match status" value="1"/>
</dbReference>
<comment type="similarity">
    <text evidence="3">Belongs to the WD repeat AIP1 family.</text>
</comment>
<dbReference type="AlphaFoldDB" id="A0A7D9D054"/>
<dbReference type="InterPro" id="IPR015943">
    <property type="entry name" value="WD40/YVTN_repeat-like_dom_sf"/>
</dbReference>
<organism evidence="5 6">
    <name type="scientific">Dekkera bruxellensis</name>
    <name type="common">Brettanomyces custersii</name>
    <dbReference type="NCBI Taxonomy" id="5007"/>
    <lineage>
        <taxon>Eukaryota</taxon>
        <taxon>Fungi</taxon>
        <taxon>Dikarya</taxon>
        <taxon>Ascomycota</taxon>
        <taxon>Saccharomycotina</taxon>
        <taxon>Pichiomycetes</taxon>
        <taxon>Pichiales</taxon>
        <taxon>Pichiaceae</taxon>
        <taxon>Brettanomyces</taxon>
    </lineage>
</organism>
<dbReference type="GO" id="GO:0051015">
    <property type="term" value="F:actin filament binding"/>
    <property type="evidence" value="ECO:0007669"/>
    <property type="project" value="TreeGrafter"/>
</dbReference>
<evidence type="ECO:0000256" key="3">
    <source>
        <dbReference type="ARBA" id="ARBA00038366"/>
    </source>
</evidence>
<keyword evidence="1 4" id="KW-0853">WD repeat</keyword>
<feature type="repeat" description="WD" evidence="4">
    <location>
        <begin position="54"/>
        <end position="95"/>
    </location>
</feature>
<accession>A0A7D9D054</accession>